<dbReference type="Proteomes" id="UP001497416">
    <property type="component" value="Unassembled WGS sequence"/>
</dbReference>
<dbReference type="PANTHER" id="PTHR21624:SF1">
    <property type="entry name" value="ALKYLGLYCEROL MONOOXYGENASE"/>
    <property type="match status" value="1"/>
</dbReference>
<keyword evidence="3 7" id="KW-1133">Transmembrane helix</keyword>
<keyword evidence="6 7" id="KW-0472">Membrane</keyword>
<reference evidence="9 10" key="1">
    <citation type="submission" date="2024-05" db="EMBL/GenBank/DDBJ databases">
        <authorList>
            <person name="Duchaud E."/>
        </authorList>
    </citation>
    <scope>NUCLEOTIDE SEQUENCE [LARGE SCALE GENOMIC DNA]</scope>
    <source>
        <strain evidence="9">Ena-SAMPLE-TAB-13-05-2024-13:56:06:370-140302</strain>
    </source>
</reference>
<evidence type="ECO:0000259" key="8">
    <source>
        <dbReference type="Pfam" id="PF04116"/>
    </source>
</evidence>
<protein>
    <submittedName>
        <fullName evidence="9">Alkylglycerol monooxygenase</fullName>
        <ecNumber evidence="9">1.14.16.5</ecNumber>
    </submittedName>
</protein>
<dbReference type="GO" id="GO:0050479">
    <property type="term" value="F:glyceryl-ether monooxygenase activity"/>
    <property type="evidence" value="ECO:0007669"/>
    <property type="project" value="UniProtKB-EC"/>
</dbReference>
<feature type="transmembrane region" description="Helical" evidence="7">
    <location>
        <begin position="142"/>
        <end position="171"/>
    </location>
</feature>
<name>A0ABM9NUE8_9FLAO</name>
<evidence type="ECO:0000256" key="1">
    <source>
        <dbReference type="ARBA" id="ARBA00004127"/>
    </source>
</evidence>
<evidence type="ECO:0000256" key="7">
    <source>
        <dbReference type="SAM" id="Phobius"/>
    </source>
</evidence>
<dbReference type="EMBL" id="CAXIXY010000003">
    <property type="protein sequence ID" value="CAL2079421.1"/>
    <property type="molecule type" value="Genomic_DNA"/>
</dbReference>
<feature type="domain" description="Fatty acid hydroxylase" evidence="8">
    <location>
        <begin position="88"/>
        <end position="222"/>
    </location>
</feature>
<evidence type="ECO:0000313" key="9">
    <source>
        <dbReference type="EMBL" id="CAL2079421.1"/>
    </source>
</evidence>
<feature type="transmembrane region" description="Helical" evidence="7">
    <location>
        <begin position="45"/>
        <end position="73"/>
    </location>
</feature>
<evidence type="ECO:0000256" key="4">
    <source>
        <dbReference type="ARBA" id="ARBA00023002"/>
    </source>
</evidence>
<evidence type="ECO:0000256" key="2">
    <source>
        <dbReference type="ARBA" id="ARBA00022692"/>
    </source>
</evidence>
<feature type="transmembrane region" description="Helical" evidence="7">
    <location>
        <begin position="85"/>
        <end position="102"/>
    </location>
</feature>
<gene>
    <name evidence="9" type="ORF">T190607A01A_10860</name>
</gene>
<keyword evidence="4 9" id="KW-0560">Oxidoreductase</keyword>
<evidence type="ECO:0000256" key="6">
    <source>
        <dbReference type="ARBA" id="ARBA00023136"/>
    </source>
</evidence>
<dbReference type="InterPro" id="IPR051689">
    <property type="entry name" value="Sterol_desaturase/TMEM195"/>
</dbReference>
<sequence length="304" mass="36191">MSILEYIEQLSQDKLLYFALPVFFVSMFVEFKVAKEKYHSKDTGVSLLMMVFSAIVEFIPKVLAFFVFFYLYQISPLNGVVNRQWWAWLLLFFADDFSYYWFHRLNHEVRLFWAGHVPHHSSVHMNLGTALRQGVGERIHKFFFWLWIPLLGFDPLMMFTMMGVSLIYQFFVHTELVDKLPKPIEFIFNTPSHHRVHHASNIRYLDCNHAGILIIWDRMFGTFSEELKEIDHPVYGLTVNIETYNPVTVATHEYTAIWKDVKRADKWSDKLNYIFNSPGWSHDGEDKRAKVLRKKLKEQENVRH</sequence>
<evidence type="ECO:0000313" key="10">
    <source>
        <dbReference type="Proteomes" id="UP001497416"/>
    </source>
</evidence>
<dbReference type="InterPro" id="IPR006694">
    <property type="entry name" value="Fatty_acid_hydroxylase"/>
</dbReference>
<dbReference type="RefSeq" id="WP_348710580.1">
    <property type="nucleotide sequence ID" value="NZ_CAXIXY010000003.1"/>
</dbReference>
<evidence type="ECO:0000256" key="5">
    <source>
        <dbReference type="ARBA" id="ARBA00023098"/>
    </source>
</evidence>
<accession>A0ABM9NUE8</accession>
<keyword evidence="2 7" id="KW-0812">Transmembrane</keyword>
<keyword evidence="5" id="KW-0443">Lipid metabolism</keyword>
<keyword evidence="9" id="KW-0503">Monooxygenase</keyword>
<organism evidence="9 10">
    <name type="scientific">Tenacibaculum platacis</name>
    <dbReference type="NCBI Taxonomy" id="3137852"/>
    <lineage>
        <taxon>Bacteria</taxon>
        <taxon>Pseudomonadati</taxon>
        <taxon>Bacteroidota</taxon>
        <taxon>Flavobacteriia</taxon>
        <taxon>Flavobacteriales</taxon>
        <taxon>Flavobacteriaceae</taxon>
        <taxon>Tenacibaculum</taxon>
    </lineage>
</organism>
<comment type="subcellular location">
    <subcellularLocation>
        <location evidence="1">Endomembrane system</location>
        <topology evidence="1">Multi-pass membrane protein</topology>
    </subcellularLocation>
</comment>
<evidence type="ECO:0000256" key="3">
    <source>
        <dbReference type="ARBA" id="ARBA00022989"/>
    </source>
</evidence>
<proteinExistence type="predicted"/>
<dbReference type="Pfam" id="PF04116">
    <property type="entry name" value="FA_hydroxylase"/>
    <property type="match status" value="1"/>
</dbReference>
<keyword evidence="10" id="KW-1185">Reference proteome</keyword>
<comment type="caution">
    <text evidence="9">The sequence shown here is derived from an EMBL/GenBank/DDBJ whole genome shotgun (WGS) entry which is preliminary data.</text>
</comment>
<feature type="transmembrane region" description="Helical" evidence="7">
    <location>
        <begin position="15"/>
        <end position="33"/>
    </location>
</feature>
<dbReference type="PANTHER" id="PTHR21624">
    <property type="entry name" value="STEROL DESATURASE-RELATED PROTEIN"/>
    <property type="match status" value="1"/>
</dbReference>
<dbReference type="EC" id="1.14.16.5" evidence="9"/>